<dbReference type="GO" id="GO:0000712">
    <property type="term" value="P:resolution of meiotic recombination intermediates"/>
    <property type="evidence" value="ECO:0007669"/>
    <property type="project" value="TreeGrafter"/>
</dbReference>
<evidence type="ECO:0000256" key="1">
    <source>
        <dbReference type="ARBA" id="ARBA00006612"/>
    </source>
</evidence>
<keyword evidence="7" id="KW-1185">Reference proteome</keyword>
<proteinExistence type="inferred from homology"/>
<dbReference type="OrthoDB" id="1872155at2759"/>
<dbReference type="PANTHER" id="PTHR22980:SF0">
    <property type="entry name" value="CENTROMERE PROTEIN S"/>
    <property type="match status" value="1"/>
</dbReference>
<dbReference type="InterPro" id="IPR009072">
    <property type="entry name" value="Histone-fold"/>
</dbReference>
<evidence type="ECO:0000256" key="3">
    <source>
        <dbReference type="ARBA" id="ARBA00023125"/>
    </source>
</evidence>
<dbReference type="GO" id="GO:0046982">
    <property type="term" value="F:protein heterodimerization activity"/>
    <property type="evidence" value="ECO:0007669"/>
    <property type="project" value="InterPro"/>
</dbReference>
<feature type="compositionally biased region" description="Basic residues" evidence="5">
    <location>
        <begin position="113"/>
        <end position="122"/>
    </location>
</feature>
<evidence type="ECO:0000313" key="6">
    <source>
        <dbReference type="EMBL" id="KAJ5066253.1"/>
    </source>
</evidence>
<dbReference type="GO" id="GO:0031297">
    <property type="term" value="P:replication fork processing"/>
    <property type="evidence" value="ECO:0007669"/>
    <property type="project" value="TreeGrafter"/>
</dbReference>
<accession>A0A9Q0R4K6</accession>
<keyword evidence="3" id="KW-0238">DNA-binding</keyword>
<gene>
    <name evidence="6" type="ORF">M0811_03586</name>
</gene>
<comment type="similarity">
    <text evidence="1">Belongs to the TAF9 family. CENP-S/MHF1 subfamily.</text>
</comment>
<dbReference type="GO" id="GO:0003682">
    <property type="term" value="F:chromatin binding"/>
    <property type="evidence" value="ECO:0007669"/>
    <property type="project" value="TreeGrafter"/>
</dbReference>
<evidence type="ECO:0000256" key="4">
    <source>
        <dbReference type="ARBA" id="ARBA00023204"/>
    </source>
</evidence>
<name>A0A9Q0R4K6_ANAIG</name>
<dbReference type="GO" id="GO:0003677">
    <property type="term" value="F:DNA binding"/>
    <property type="evidence" value="ECO:0007669"/>
    <property type="project" value="UniProtKB-KW"/>
</dbReference>
<keyword evidence="4" id="KW-0234">DNA repair</keyword>
<dbReference type="Pfam" id="PF15630">
    <property type="entry name" value="CENP-S"/>
    <property type="match status" value="1"/>
</dbReference>
<evidence type="ECO:0000256" key="5">
    <source>
        <dbReference type="SAM" id="MobiDB-lite"/>
    </source>
</evidence>
<feature type="region of interest" description="Disordered" evidence="5">
    <location>
        <begin position="111"/>
        <end position="148"/>
    </location>
</feature>
<dbReference type="InterPro" id="IPR029003">
    <property type="entry name" value="CENP-S/Mhf1"/>
</dbReference>
<keyword evidence="2" id="KW-0227">DNA damage</keyword>
<evidence type="ECO:0000313" key="7">
    <source>
        <dbReference type="Proteomes" id="UP001149090"/>
    </source>
</evidence>
<feature type="compositionally biased region" description="Basic and acidic residues" evidence="5">
    <location>
        <begin position="123"/>
        <end position="148"/>
    </location>
</feature>
<protein>
    <submittedName>
        <fullName evidence="6">Centromere protein s</fullName>
    </submittedName>
</protein>
<dbReference type="CDD" id="cd22919">
    <property type="entry name" value="HFD_CENP-S"/>
    <property type="match status" value="1"/>
</dbReference>
<organism evidence="6 7">
    <name type="scientific">Anaeramoeba ignava</name>
    <name type="common">Anaerobic marine amoeba</name>
    <dbReference type="NCBI Taxonomy" id="1746090"/>
    <lineage>
        <taxon>Eukaryota</taxon>
        <taxon>Metamonada</taxon>
        <taxon>Anaeramoebidae</taxon>
        <taxon>Anaeramoeba</taxon>
    </lineage>
</organism>
<dbReference type="AlphaFoldDB" id="A0A9Q0R4K6"/>
<evidence type="ECO:0000256" key="2">
    <source>
        <dbReference type="ARBA" id="ARBA00022763"/>
    </source>
</evidence>
<dbReference type="GO" id="GO:0071821">
    <property type="term" value="C:FANCM-MHF complex"/>
    <property type="evidence" value="ECO:0007669"/>
    <property type="project" value="InterPro"/>
</dbReference>
<comment type="caution">
    <text evidence="6">The sequence shown here is derived from an EMBL/GenBank/DDBJ whole genome shotgun (WGS) entry which is preliminary data.</text>
</comment>
<dbReference type="Gene3D" id="1.10.20.10">
    <property type="entry name" value="Histone, subunit A"/>
    <property type="match status" value="1"/>
</dbReference>
<dbReference type="GO" id="GO:0006281">
    <property type="term" value="P:DNA repair"/>
    <property type="evidence" value="ECO:0007669"/>
    <property type="project" value="UniProtKB-KW"/>
</dbReference>
<sequence length="148" mass="17997">MKMKMKKKKEKKEEKEEEEKWKKIRYSLFYTISQIATSKNKKQFIPKQTLFDLTDLVFDLLSNRISNDLEFFANHGKRTLIKPPDVLLYCRRNESLKNLIERFIQINIEKEKQTKKRTKSNKNKTEKNQENQENEKEKEKEKEDSSDF</sequence>
<dbReference type="PANTHER" id="PTHR22980">
    <property type="entry name" value="CORTISTATIN"/>
    <property type="match status" value="1"/>
</dbReference>
<dbReference type="EMBL" id="JAPDFW010000147">
    <property type="protein sequence ID" value="KAJ5066253.1"/>
    <property type="molecule type" value="Genomic_DNA"/>
</dbReference>
<reference evidence="6" key="1">
    <citation type="submission" date="2022-10" db="EMBL/GenBank/DDBJ databases">
        <title>Novel sulphate-reducing endosymbionts in the free-living metamonad Anaeramoeba.</title>
        <authorList>
            <person name="Jerlstrom-Hultqvist J."/>
            <person name="Cepicka I."/>
            <person name="Gallot-Lavallee L."/>
            <person name="Salas-Leiva D."/>
            <person name="Curtis B.A."/>
            <person name="Zahonova K."/>
            <person name="Pipaliya S."/>
            <person name="Dacks J."/>
            <person name="Roger A.J."/>
        </authorList>
    </citation>
    <scope>NUCLEOTIDE SEQUENCE</scope>
    <source>
        <strain evidence="6">BMAN</strain>
    </source>
</reference>
<dbReference type="Proteomes" id="UP001149090">
    <property type="component" value="Unassembled WGS sequence"/>
</dbReference>